<reference evidence="2 3" key="1">
    <citation type="submission" date="2015-11" db="EMBL/GenBank/DDBJ databases">
        <title>Genomic analysis of 38 Legionella species identifies large and diverse effector repertoires.</title>
        <authorList>
            <person name="Burstein D."/>
            <person name="Amaro F."/>
            <person name="Zusman T."/>
            <person name="Lifshitz Z."/>
            <person name="Cohen O."/>
            <person name="Gilbert J.A."/>
            <person name="Pupko T."/>
            <person name="Shuman H.A."/>
            <person name="Segal G."/>
        </authorList>
    </citation>
    <scope>NUCLEOTIDE SEQUENCE [LARGE SCALE GENOMIC DNA]</scope>
    <source>
        <strain evidence="2 3">ATCC 49655</strain>
    </source>
</reference>
<accession>A0A0W0Z7L0</accession>
<dbReference type="EMBL" id="LNYW01000016">
    <property type="protein sequence ID" value="KTD65106.1"/>
    <property type="molecule type" value="Genomic_DNA"/>
</dbReference>
<dbReference type="Proteomes" id="UP000054600">
    <property type="component" value="Unassembled WGS sequence"/>
</dbReference>
<feature type="region of interest" description="Disordered" evidence="1">
    <location>
        <begin position="47"/>
        <end position="71"/>
    </location>
</feature>
<keyword evidence="3" id="KW-1185">Reference proteome</keyword>
<protein>
    <submittedName>
        <fullName evidence="2">Uncharacterized protein</fullName>
    </submittedName>
</protein>
<evidence type="ECO:0000313" key="3">
    <source>
        <dbReference type="Proteomes" id="UP000054600"/>
    </source>
</evidence>
<dbReference type="PATRIC" id="fig|1122169.6.peg.544"/>
<sequence>MFSLFSTNSFYHTTFKAHLDKEAIHKYLMLSSTPLQENDLTDETIDSSLTEPEEPSETMKQSESANANAAPDVPRPPITAHLLCQLAKAGNLSEIKKYTVSADVINTRVSHAILGSFAIFTSVYNALMVATAYRHLDVVQYFIEEMQADCSINGGLFNDISLIDCARKNWWFIAASDDTFIKYIEESWFKYKQKQLAHRFIEKANNARDESPSPEQQATLMSAANTESVCVKVAQAYEPTSSTQEILTFLSEAVELKDKVAAVDLGQRHQINPDSCDLNTAFDSYLKAAQLGQEDALIPLERLAQRVSSAKKLELSQMYKSFFHNEEKAEYWRAKSMELSNSSLSL</sequence>
<dbReference type="STRING" id="1122169.Lsha_0475"/>
<dbReference type="RefSeq" id="WP_018578487.1">
    <property type="nucleotide sequence ID" value="NZ_KB892435.1"/>
</dbReference>
<organism evidence="2 3">
    <name type="scientific">Legionella shakespearei DSM 23087</name>
    <dbReference type="NCBI Taxonomy" id="1122169"/>
    <lineage>
        <taxon>Bacteria</taxon>
        <taxon>Pseudomonadati</taxon>
        <taxon>Pseudomonadota</taxon>
        <taxon>Gammaproteobacteria</taxon>
        <taxon>Legionellales</taxon>
        <taxon>Legionellaceae</taxon>
        <taxon>Legionella</taxon>
    </lineage>
</organism>
<dbReference type="OrthoDB" id="5654423at2"/>
<feature type="compositionally biased region" description="Acidic residues" evidence="1">
    <location>
        <begin position="47"/>
        <end position="56"/>
    </location>
</feature>
<evidence type="ECO:0000256" key="1">
    <source>
        <dbReference type="SAM" id="MobiDB-lite"/>
    </source>
</evidence>
<gene>
    <name evidence="2" type="ORF">Lsha_0475</name>
</gene>
<proteinExistence type="predicted"/>
<dbReference type="AlphaFoldDB" id="A0A0W0Z7L0"/>
<evidence type="ECO:0000313" key="2">
    <source>
        <dbReference type="EMBL" id="KTD65106.1"/>
    </source>
</evidence>
<name>A0A0W0Z7L0_9GAMM</name>
<dbReference type="InterPro" id="IPR011990">
    <property type="entry name" value="TPR-like_helical_dom_sf"/>
</dbReference>
<dbReference type="Gene3D" id="1.25.40.10">
    <property type="entry name" value="Tetratricopeptide repeat domain"/>
    <property type="match status" value="1"/>
</dbReference>
<comment type="caution">
    <text evidence="2">The sequence shown here is derived from an EMBL/GenBank/DDBJ whole genome shotgun (WGS) entry which is preliminary data.</text>
</comment>